<gene>
    <name evidence="2" type="ORF">RM446_23215</name>
</gene>
<name>A0ABU2L0I0_9ACTN</name>
<evidence type="ECO:0000313" key="3">
    <source>
        <dbReference type="Proteomes" id="UP001183226"/>
    </source>
</evidence>
<keyword evidence="1" id="KW-1133">Transmembrane helix</keyword>
<dbReference type="EMBL" id="JAVREK010000035">
    <property type="protein sequence ID" value="MDT0305043.1"/>
    <property type="molecule type" value="Genomic_DNA"/>
</dbReference>
<evidence type="ECO:0000256" key="1">
    <source>
        <dbReference type="SAM" id="Phobius"/>
    </source>
</evidence>
<accession>A0ABU2L0I0</accession>
<dbReference type="Proteomes" id="UP001183226">
    <property type="component" value="Unassembled WGS sequence"/>
</dbReference>
<comment type="caution">
    <text evidence="2">The sequence shown here is derived from an EMBL/GenBank/DDBJ whole genome shotgun (WGS) entry which is preliminary data.</text>
</comment>
<keyword evidence="1" id="KW-0812">Transmembrane</keyword>
<dbReference type="RefSeq" id="WP_311547558.1">
    <property type="nucleotide sequence ID" value="NZ_JAVREK010000035.1"/>
</dbReference>
<sequence>MYGFLALCMFGFAYWLNKKLQGKRHGLIALLVGFAGSMLLYQSPASMEIATWSDNHFLGTLASNFGGWIGEPLPTGTVWSVLCIGGFVMTLVDLRYDHTYNPWAIAALIITPVAAKGSGSGVVTGFIDWLHSGGAWVVAWAVGGAVGS</sequence>
<keyword evidence="1" id="KW-0472">Membrane</keyword>
<feature type="transmembrane region" description="Helical" evidence="1">
    <location>
        <begin position="26"/>
        <end position="43"/>
    </location>
</feature>
<protein>
    <submittedName>
        <fullName evidence="2">Uncharacterized protein</fullName>
    </submittedName>
</protein>
<feature type="transmembrane region" description="Helical" evidence="1">
    <location>
        <begin position="103"/>
        <end position="123"/>
    </location>
</feature>
<keyword evidence="3" id="KW-1185">Reference proteome</keyword>
<reference evidence="3" key="1">
    <citation type="submission" date="2023-07" db="EMBL/GenBank/DDBJ databases">
        <title>30 novel species of actinomycetes from the DSMZ collection.</title>
        <authorList>
            <person name="Nouioui I."/>
        </authorList>
    </citation>
    <scope>NUCLEOTIDE SEQUENCE [LARGE SCALE GENOMIC DNA]</scope>
    <source>
        <strain evidence="3">DSM 45055</strain>
    </source>
</reference>
<organism evidence="2 3">
    <name type="scientific">Streptomonospora wellingtoniae</name>
    <dbReference type="NCBI Taxonomy" id="3075544"/>
    <lineage>
        <taxon>Bacteria</taxon>
        <taxon>Bacillati</taxon>
        <taxon>Actinomycetota</taxon>
        <taxon>Actinomycetes</taxon>
        <taxon>Streptosporangiales</taxon>
        <taxon>Nocardiopsidaceae</taxon>
        <taxon>Streptomonospora</taxon>
    </lineage>
</organism>
<evidence type="ECO:0000313" key="2">
    <source>
        <dbReference type="EMBL" id="MDT0305043.1"/>
    </source>
</evidence>
<proteinExistence type="predicted"/>
<feature type="transmembrane region" description="Helical" evidence="1">
    <location>
        <begin position="77"/>
        <end position="96"/>
    </location>
</feature>